<evidence type="ECO:0000256" key="5">
    <source>
        <dbReference type="SAM" id="MobiDB-lite"/>
    </source>
</evidence>
<dbReference type="EMBL" id="NCVQ01000007">
    <property type="protein sequence ID" value="PWZ19452.1"/>
    <property type="molecule type" value="Genomic_DNA"/>
</dbReference>
<sequence length="268" mass="28692">MASTASQPFQEGKQHLHLNHGGRALHSAYGGTAAWPASSVTPPLTRLETPASSSKSTAEARQALKIHSAAEKRRRERINAHLATLRRMIPDASQMDKATLLARVVCHLKDLKKKSAETTQPPLATIPGETNEIAVVCYTGTASTAYERAAATYIRASVSCDDRPGLHADLAGALRAMRLRPLRADMAALGGRAQCDFVLCREDGAGCRALKALEEGVRQALAKAAFPETPPYGCNAARSRRQRLAGSHCVLHGHGHGHGLHVIGEHGW</sequence>
<name>A0A3L6EG45_MAIZE</name>
<dbReference type="CDD" id="cd11455">
    <property type="entry name" value="bHLH_AtAIG1_like"/>
    <property type="match status" value="1"/>
</dbReference>
<keyword evidence="3" id="KW-0238">DNA-binding</keyword>
<dbReference type="AlphaFoldDB" id="A0A3L6EG45"/>
<evidence type="ECO:0000256" key="3">
    <source>
        <dbReference type="ARBA" id="ARBA00023125"/>
    </source>
</evidence>
<reference evidence="7 9" key="1">
    <citation type="journal article" date="2018" name="Nat. Genet.">
        <title>Extensive intraspecific gene order and gene structural variations between Mo17 and other maize genomes.</title>
        <authorList>
            <person name="Sun S."/>
            <person name="Zhou Y."/>
            <person name="Chen J."/>
            <person name="Shi J."/>
            <person name="Zhao H."/>
            <person name="Zhao H."/>
            <person name="Song W."/>
            <person name="Zhang M."/>
            <person name="Cui Y."/>
            <person name="Dong X."/>
            <person name="Liu H."/>
            <person name="Ma X."/>
            <person name="Jiao Y."/>
            <person name="Wang B."/>
            <person name="Wei X."/>
            <person name="Stein J.C."/>
            <person name="Glaubitz J.C."/>
            <person name="Lu F."/>
            <person name="Yu G."/>
            <person name="Liang C."/>
            <person name="Fengler K."/>
            <person name="Li B."/>
            <person name="Rafalski A."/>
            <person name="Schnable P.S."/>
            <person name="Ware D.H."/>
            <person name="Buckler E.S."/>
            <person name="Lai J."/>
        </authorList>
    </citation>
    <scope>NUCLEOTIDE SEQUENCE [LARGE SCALE GENOMIC DNA]</scope>
    <source>
        <strain evidence="9">cv. Missouri 17</strain>
        <tissue evidence="7">Seedling</tissue>
    </source>
</reference>
<dbReference type="InterPro" id="IPR045847">
    <property type="entry name" value="AIG1-like"/>
</dbReference>
<evidence type="ECO:0000313" key="7">
    <source>
        <dbReference type="EMBL" id="PWZ19452.1"/>
    </source>
</evidence>
<dbReference type="SMR" id="A0A3L6EG45"/>
<dbReference type="GO" id="GO:0003677">
    <property type="term" value="F:DNA binding"/>
    <property type="evidence" value="ECO:0007669"/>
    <property type="project" value="UniProtKB-KW"/>
</dbReference>
<accession>A0A3L6EG45</accession>
<dbReference type="Proteomes" id="UP000251960">
    <property type="component" value="Chromosome 6"/>
</dbReference>
<dbReference type="GO" id="GO:0046983">
    <property type="term" value="F:protein dimerization activity"/>
    <property type="evidence" value="ECO:0007669"/>
    <property type="project" value="InterPro"/>
</dbReference>
<comment type="caution">
    <text evidence="7">The sequence shown here is derived from an EMBL/GenBank/DDBJ whole genome shotgun (WGS) entry which is preliminary data.</text>
</comment>
<keyword evidence="2" id="KW-0805">Transcription regulation</keyword>
<evidence type="ECO:0000256" key="2">
    <source>
        <dbReference type="ARBA" id="ARBA00023015"/>
    </source>
</evidence>
<evidence type="ECO:0000256" key="4">
    <source>
        <dbReference type="ARBA" id="ARBA00023163"/>
    </source>
</evidence>
<dbReference type="Pfam" id="PF00010">
    <property type="entry name" value="HLH"/>
    <property type="match status" value="1"/>
</dbReference>
<dbReference type="ExpressionAtlas" id="A0A3L6EG45">
    <property type="expression patterns" value="baseline and differential"/>
</dbReference>
<dbReference type="InterPro" id="IPR011598">
    <property type="entry name" value="bHLH_dom"/>
</dbReference>
<proteinExistence type="inferred from homology"/>
<dbReference type="SMART" id="SM00353">
    <property type="entry name" value="HLH"/>
    <property type="match status" value="1"/>
</dbReference>
<gene>
    <name evidence="7" type="ORF">Zm00014a_035915</name>
</gene>
<evidence type="ECO:0000256" key="1">
    <source>
        <dbReference type="ARBA" id="ARBA00005510"/>
    </source>
</evidence>
<keyword evidence="4" id="KW-0804">Transcription</keyword>
<feature type="domain" description="BHLH" evidence="6">
    <location>
        <begin position="62"/>
        <end position="111"/>
    </location>
</feature>
<dbReference type="PANTHER" id="PTHR45844:SF28">
    <property type="entry name" value="BHLH TRANSCRIPTION FACTOR"/>
    <property type="match status" value="1"/>
</dbReference>
<dbReference type="Gene3D" id="4.10.280.10">
    <property type="entry name" value="Helix-loop-helix DNA-binding domain"/>
    <property type="match status" value="1"/>
</dbReference>
<dbReference type="PANTHER" id="PTHR45844">
    <property type="entry name" value="TRANSCRIPTION FACTOR BHLH30"/>
    <property type="match status" value="1"/>
</dbReference>
<comment type="similarity">
    <text evidence="1">Belongs to the bHLH protein family.</text>
</comment>
<evidence type="ECO:0000313" key="9">
    <source>
        <dbReference type="Proteomes" id="UP000251960"/>
    </source>
</evidence>
<organism evidence="7">
    <name type="scientific">Zea mays</name>
    <name type="common">Maize</name>
    <dbReference type="NCBI Taxonomy" id="4577"/>
    <lineage>
        <taxon>Eukaryota</taxon>
        <taxon>Viridiplantae</taxon>
        <taxon>Streptophyta</taxon>
        <taxon>Embryophyta</taxon>
        <taxon>Tracheophyta</taxon>
        <taxon>Spermatophyta</taxon>
        <taxon>Magnoliopsida</taxon>
        <taxon>Liliopsida</taxon>
        <taxon>Poales</taxon>
        <taxon>Poaceae</taxon>
        <taxon>PACMAD clade</taxon>
        <taxon>Panicoideae</taxon>
        <taxon>Andropogonodae</taxon>
        <taxon>Andropogoneae</taxon>
        <taxon>Tripsacinae</taxon>
        <taxon>Zea</taxon>
    </lineage>
</organism>
<dbReference type="PROSITE" id="PS50888">
    <property type="entry name" value="BHLH"/>
    <property type="match status" value="1"/>
</dbReference>
<protein>
    <submittedName>
        <fullName evidence="8">Transcription factor bHLH51</fullName>
    </submittedName>
</protein>
<dbReference type="EMBL" id="NCVQ01000007">
    <property type="protein sequence ID" value="PWZ19453.1"/>
    <property type="molecule type" value="Genomic_DNA"/>
</dbReference>
<feature type="compositionally biased region" description="Polar residues" evidence="5">
    <location>
        <begin position="50"/>
        <end position="59"/>
    </location>
</feature>
<accession>A0A3L6EEK2</accession>
<dbReference type="InterPro" id="IPR036638">
    <property type="entry name" value="HLH_DNA-bd_sf"/>
</dbReference>
<evidence type="ECO:0000313" key="8">
    <source>
        <dbReference type="EMBL" id="PWZ19453.1"/>
    </source>
</evidence>
<dbReference type="GO" id="GO:0003700">
    <property type="term" value="F:DNA-binding transcription factor activity"/>
    <property type="evidence" value="ECO:0007669"/>
    <property type="project" value="InterPro"/>
</dbReference>
<feature type="region of interest" description="Disordered" evidence="5">
    <location>
        <begin position="35"/>
        <end position="62"/>
    </location>
</feature>
<evidence type="ECO:0000259" key="6">
    <source>
        <dbReference type="PROSITE" id="PS50888"/>
    </source>
</evidence>
<dbReference type="SUPFAM" id="SSF47459">
    <property type="entry name" value="HLH, helix-loop-helix DNA-binding domain"/>
    <property type="match status" value="1"/>
</dbReference>